<dbReference type="SUPFAM" id="SSF52540">
    <property type="entry name" value="P-loop containing nucleoside triphosphate hydrolases"/>
    <property type="match status" value="1"/>
</dbReference>
<organism evidence="4 5">
    <name type="scientific">Halorubrum cibi</name>
    <dbReference type="NCBI Taxonomy" id="413815"/>
    <lineage>
        <taxon>Archaea</taxon>
        <taxon>Methanobacteriati</taxon>
        <taxon>Methanobacteriota</taxon>
        <taxon>Stenosarchaea group</taxon>
        <taxon>Halobacteria</taxon>
        <taxon>Halobacteriales</taxon>
        <taxon>Haloferacaceae</taxon>
        <taxon>Halorubrum</taxon>
    </lineage>
</organism>
<dbReference type="Gene3D" id="3.40.50.300">
    <property type="entry name" value="P-loop containing nucleotide triphosphate hydrolases"/>
    <property type="match status" value="2"/>
</dbReference>
<dbReference type="NCBIfam" id="NF045487">
    <property type="entry name" value="ASRP"/>
    <property type="match status" value="1"/>
</dbReference>
<proteinExistence type="inferred from homology"/>
<evidence type="ECO:0000313" key="5">
    <source>
        <dbReference type="Proteomes" id="UP000319712"/>
    </source>
</evidence>
<protein>
    <recommendedName>
        <fullName evidence="6">AAA domain-containing protein</fullName>
    </recommendedName>
</protein>
<evidence type="ECO:0000256" key="1">
    <source>
        <dbReference type="ARBA" id="ARBA00023054"/>
    </source>
</evidence>
<evidence type="ECO:0008006" key="6">
    <source>
        <dbReference type="Google" id="ProtNLM"/>
    </source>
</evidence>
<keyword evidence="1" id="KW-0175">Coiled coil</keyword>
<dbReference type="Proteomes" id="UP000319712">
    <property type="component" value="Unassembled WGS sequence"/>
</dbReference>
<feature type="compositionally biased region" description="Acidic residues" evidence="3">
    <location>
        <begin position="186"/>
        <end position="198"/>
    </location>
</feature>
<evidence type="ECO:0000256" key="3">
    <source>
        <dbReference type="SAM" id="MobiDB-lite"/>
    </source>
</evidence>
<dbReference type="OrthoDB" id="241568at2157"/>
<dbReference type="AlphaFoldDB" id="A0A521D4A6"/>
<dbReference type="InterPro" id="IPR027417">
    <property type="entry name" value="P-loop_NTPase"/>
</dbReference>
<sequence>MGWELTIENVAGIREGSARIDPGNNVVRAANWQGKSSFLQAIETAMGTAAPLTENADAGRVELETPDGTHVVELERRDGTVVSSGSGLLFDEYDRIRADLYAFLDEDNAIRDAVRRGEDLADLLTRPLEFENIEERIAELRSERSSVDAELSNAEDAASRLPSVQEEVTRLDARLEELRERRESLTEPDDADGEEAEREELSRLRAERSRTERRVDRLSDAVERIEGTLAELREERESLTVPEEDVSEELSWIRDRRESIRTDVELLRAVYSANRRVLTEGRVELLTDRDRGLLGDDVACWLCGTETDEESLRERLEDLSDRISELTAERAEYDDRVEELEERRDRIRNATKRRDELDRRIGDLEAKLADREESLESAREHLSELERRIESLEETVAERDEEVTDVASDLARVETELEERREELEDLERHADKRSTLTDEREALSEEIEELRNRKTEMKRRTREAFDEAIADLLDRFDTSFETARLTSEFELVVARDGRTASLDALSEGELELLGIVAALAGHEAFEVGEDVPVLLLDRLGGLSAGNLSTLVEYLDGRAEYLVFTAYPEHDALEASVVDPSEWDVVSADASL</sequence>
<name>A0A521D4A6_9EURY</name>
<dbReference type="PANTHER" id="PTHR32114:SF2">
    <property type="entry name" value="ABC TRANSPORTER ABCH.3"/>
    <property type="match status" value="1"/>
</dbReference>
<gene>
    <name evidence="4" type="ORF">SAMN06264867_1061</name>
</gene>
<reference evidence="4 5" key="1">
    <citation type="submission" date="2017-05" db="EMBL/GenBank/DDBJ databases">
        <authorList>
            <person name="Varghese N."/>
            <person name="Submissions S."/>
        </authorList>
    </citation>
    <scope>NUCLEOTIDE SEQUENCE [LARGE SCALE GENOMIC DNA]</scope>
    <source>
        <strain evidence="4 5">DSM 19504</strain>
    </source>
</reference>
<keyword evidence="5" id="KW-1185">Reference proteome</keyword>
<dbReference type="PANTHER" id="PTHR32114">
    <property type="entry name" value="ABC TRANSPORTER ABCH.3"/>
    <property type="match status" value="1"/>
</dbReference>
<feature type="region of interest" description="Disordered" evidence="3">
    <location>
        <begin position="417"/>
        <end position="445"/>
    </location>
</feature>
<comment type="similarity">
    <text evidence="2">Belongs to the Sph1/Sph2 family.</text>
</comment>
<evidence type="ECO:0000313" key="4">
    <source>
        <dbReference type="EMBL" id="SMO66536.1"/>
    </source>
</evidence>
<feature type="region of interest" description="Disordered" evidence="3">
    <location>
        <begin position="179"/>
        <end position="203"/>
    </location>
</feature>
<accession>A0A521D4A6</accession>
<dbReference type="RefSeq" id="WP_142986594.1">
    <property type="nucleotide sequence ID" value="NZ_FXTD01000006.1"/>
</dbReference>
<evidence type="ECO:0000256" key="2">
    <source>
        <dbReference type="ARBA" id="ARBA00049666"/>
    </source>
</evidence>
<dbReference type="EMBL" id="FXTD01000006">
    <property type="protein sequence ID" value="SMO66536.1"/>
    <property type="molecule type" value="Genomic_DNA"/>
</dbReference>